<dbReference type="AlphaFoldDB" id="A0AAN8K4I5"/>
<comment type="caution">
    <text evidence="2">The sequence shown here is derived from an EMBL/GenBank/DDBJ whole genome shotgun (WGS) entry which is preliminary data.</text>
</comment>
<proteinExistence type="predicted"/>
<feature type="domain" description="Integrase core" evidence="1">
    <location>
        <begin position="105"/>
        <end position="258"/>
    </location>
</feature>
<dbReference type="InterPro" id="IPR058913">
    <property type="entry name" value="Integrase_dom_put"/>
</dbReference>
<dbReference type="Pfam" id="PF24764">
    <property type="entry name" value="rva_4"/>
    <property type="match status" value="1"/>
</dbReference>
<evidence type="ECO:0000313" key="2">
    <source>
        <dbReference type="EMBL" id="KAK6185718.1"/>
    </source>
</evidence>
<dbReference type="PANTHER" id="PTHR46791:SF13">
    <property type="entry name" value="CLR5 DOMAIN-CONTAINING PROTEIN"/>
    <property type="match status" value="1"/>
</dbReference>
<accession>A0AAN8K4I5</accession>
<dbReference type="EMBL" id="JAZGQO010000006">
    <property type="protein sequence ID" value="KAK6185718.1"/>
    <property type="molecule type" value="Genomic_DNA"/>
</dbReference>
<gene>
    <name evidence="2" type="ORF">SNE40_007891</name>
</gene>
<evidence type="ECO:0000313" key="3">
    <source>
        <dbReference type="Proteomes" id="UP001347796"/>
    </source>
</evidence>
<dbReference type="PANTHER" id="PTHR46791">
    <property type="entry name" value="EXPRESSED PROTEIN"/>
    <property type="match status" value="1"/>
</dbReference>
<dbReference type="Proteomes" id="UP001347796">
    <property type="component" value="Unassembled WGS sequence"/>
</dbReference>
<organism evidence="2 3">
    <name type="scientific">Patella caerulea</name>
    <name type="common">Rayed Mediterranean limpet</name>
    <dbReference type="NCBI Taxonomy" id="87958"/>
    <lineage>
        <taxon>Eukaryota</taxon>
        <taxon>Metazoa</taxon>
        <taxon>Spiralia</taxon>
        <taxon>Lophotrochozoa</taxon>
        <taxon>Mollusca</taxon>
        <taxon>Gastropoda</taxon>
        <taxon>Patellogastropoda</taxon>
        <taxon>Patelloidea</taxon>
        <taxon>Patellidae</taxon>
        <taxon>Patella</taxon>
    </lineage>
</organism>
<reference evidence="2 3" key="1">
    <citation type="submission" date="2024-01" db="EMBL/GenBank/DDBJ databases">
        <title>The genome of the rayed Mediterranean limpet Patella caerulea (Linnaeus, 1758).</title>
        <authorList>
            <person name="Anh-Thu Weber A."/>
            <person name="Halstead-Nussloch G."/>
        </authorList>
    </citation>
    <scope>NUCLEOTIDE SEQUENCE [LARGE SCALE GENOMIC DNA]</scope>
    <source>
        <strain evidence="2">AATW-2023a</strain>
        <tissue evidence="2">Whole specimen</tissue>
    </source>
</reference>
<name>A0AAN8K4I5_PATCE</name>
<evidence type="ECO:0000259" key="1">
    <source>
        <dbReference type="Pfam" id="PF24764"/>
    </source>
</evidence>
<protein>
    <recommendedName>
        <fullName evidence="1">Integrase core domain-containing protein</fullName>
    </recommendedName>
</protein>
<keyword evidence="3" id="KW-1185">Reference proteome</keyword>
<sequence>MLLLLYLHQVNISLSTLKRRLRSLRLKRKLTGSRNTISSYNDVINAIITEIGCSGRCIGYRSMWYRLRIEWGIRFPRDEILRLMRIVDPERIRVRKRRSLHRRRYICKGPNAVWHVDGYDKIKPFGFCIHGCVDGFGRRIIWLRVGKTNNNPEVIDIDITSRGSNSLKLSQLLKNLQPLFHYDENDPTACLKSFIYGKSTSNQHIESWWSILRRQCLHWWINLFKDMREKNIFNDSNILHSECLQFCFMHIIQSELDMVS</sequence>